<feature type="transmembrane region" description="Helical" evidence="1">
    <location>
        <begin position="66"/>
        <end position="87"/>
    </location>
</feature>
<proteinExistence type="predicted"/>
<dbReference type="EMBL" id="BMIK01000014">
    <property type="protein sequence ID" value="GGC39495.1"/>
    <property type="molecule type" value="Genomic_DNA"/>
</dbReference>
<organism evidence="2 3">
    <name type="scientific">Parapedobacter defluvii</name>
    <dbReference type="NCBI Taxonomy" id="2045106"/>
    <lineage>
        <taxon>Bacteria</taxon>
        <taxon>Pseudomonadati</taxon>
        <taxon>Bacteroidota</taxon>
        <taxon>Sphingobacteriia</taxon>
        <taxon>Sphingobacteriales</taxon>
        <taxon>Sphingobacteriaceae</taxon>
        <taxon>Parapedobacter</taxon>
    </lineage>
</organism>
<keyword evidence="1" id="KW-1133">Transmembrane helix</keyword>
<keyword evidence="3" id="KW-1185">Reference proteome</keyword>
<feature type="transmembrane region" description="Helical" evidence="1">
    <location>
        <begin position="94"/>
        <end position="115"/>
    </location>
</feature>
<evidence type="ECO:0000256" key="1">
    <source>
        <dbReference type="SAM" id="Phobius"/>
    </source>
</evidence>
<name>A0ABQ1MID5_9SPHI</name>
<feature type="transmembrane region" description="Helical" evidence="1">
    <location>
        <begin position="146"/>
        <end position="166"/>
    </location>
</feature>
<evidence type="ECO:0000313" key="2">
    <source>
        <dbReference type="EMBL" id="GGC39495.1"/>
    </source>
</evidence>
<keyword evidence="1" id="KW-0472">Membrane</keyword>
<evidence type="ECO:0000313" key="3">
    <source>
        <dbReference type="Proteomes" id="UP000597338"/>
    </source>
</evidence>
<reference evidence="3" key="1">
    <citation type="journal article" date="2019" name="Int. J. Syst. Evol. Microbiol.">
        <title>The Global Catalogue of Microorganisms (GCM) 10K type strain sequencing project: providing services to taxonomists for standard genome sequencing and annotation.</title>
        <authorList>
            <consortium name="The Broad Institute Genomics Platform"/>
            <consortium name="The Broad Institute Genome Sequencing Center for Infectious Disease"/>
            <person name="Wu L."/>
            <person name="Ma J."/>
        </authorList>
    </citation>
    <scope>NUCLEOTIDE SEQUENCE [LARGE SCALE GENOMIC DNA]</scope>
    <source>
        <strain evidence="3">CGMCC 1.15342</strain>
    </source>
</reference>
<evidence type="ECO:0008006" key="4">
    <source>
        <dbReference type="Google" id="ProtNLM"/>
    </source>
</evidence>
<keyword evidence="1" id="KW-0812">Transmembrane</keyword>
<gene>
    <name evidence="2" type="ORF">GCM10011386_34470</name>
</gene>
<protein>
    <recommendedName>
        <fullName evidence="4">Transposase</fullName>
    </recommendedName>
</protein>
<dbReference type="RefSeq" id="WP_229717624.1">
    <property type="nucleotide sequence ID" value="NZ_BMIK01000014.1"/>
</dbReference>
<accession>A0ABQ1MID5</accession>
<comment type="caution">
    <text evidence="2">The sequence shown here is derived from an EMBL/GenBank/DDBJ whole genome shotgun (WGS) entry which is preliminary data.</text>
</comment>
<sequence length="174" mass="20096">MTIKMEQLTTNYLTRAEMWLLITTLAYFMMNGAQLFETAAVVPKWTASPPASLAMLGGKYGLDFKVFWIVTHSLHELTFLLALVFCWKIDPVRNWLLLLFLLHVAVRIWTLIYFAPNIIDFQKIAASGTTDTDLLNRTSQWRILNYFRVGIFVAISFGLIPLYVMVMNLRIKLL</sequence>
<dbReference type="Proteomes" id="UP000597338">
    <property type="component" value="Unassembled WGS sequence"/>
</dbReference>